<dbReference type="Gene3D" id="3.30.700.10">
    <property type="entry name" value="Glycoprotein, Type 4 Pilin"/>
    <property type="match status" value="1"/>
</dbReference>
<dbReference type="RefSeq" id="WP_105357807.1">
    <property type="nucleotide sequence ID" value="NZ_PUIB01000023.1"/>
</dbReference>
<evidence type="ECO:0000313" key="4">
    <source>
        <dbReference type="Proteomes" id="UP000239388"/>
    </source>
</evidence>
<dbReference type="NCBIfam" id="TIGR04294">
    <property type="entry name" value="pre_pil_HX9DG"/>
    <property type="match status" value="1"/>
</dbReference>
<dbReference type="PANTHER" id="PTHR30093">
    <property type="entry name" value="GENERAL SECRETION PATHWAY PROTEIN G"/>
    <property type="match status" value="1"/>
</dbReference>
<sequence>MKVAPRGFTLVELLVVIAIIGILIGLLLPAVQQAREAARRMQCTNNLKQVGLAFHNYADVHKGFPQSRITGPATLPSGSAVGNAVRSGWPTAILPYIEQGNLNDLYDHNQPFFATANATAINTVIPMFICPSTPNGERLVPVGYGPTDAQLISGATGAPGDYYVRLQTIRNSKGAVANAGFDSNAATRLAKFTDGLSNTVLAGEVAARPQLYYKREIQSGQTTTQAGWSCWAGPQALRLYTYSPDGTQEQVDTSGSETFYSCVINCANKMGIYSFHSGGANVGLCDGSVRFLPETTDVDMVMAMHTRDGQEVITWP</sequence>
<keyword evidence="1" id="KW-1133">Transmembrane helix</keyword>
<proteinExistence type="predicted"/>
<dbReference type="InterPro" id="IPR012902">
    <property type="entry name" value="N_methyl_site"/>
</dbReference>
<accession>A0A2S8FA90</accession>
<dbReference type="OrthoDB" id="261883at2"/>
<keyword evidence="1" id="KW-0472">Membrane</keyword>
<name>A0A2S8FA90_9BACT</name>
<dbReference type="Proteomes" id="UP000239388">
    <property type="component" value="Unassembled WGS sequence"/>
</dbReference>
<feature type="domain" description="DUF1559" evidence="2">
    <location>
        <begin position="32"/>
        <end position="298"/>
    </location>
</feature>
<gene>
    <name evidence="3" type="ORF">C5Y98_22660</name>
</gene>
<dbReference type="Pfam" id="PF07963">
    <property type="entry name" value="N_methyl"/>
    <property type="match status" value="1"/>
</dbReference>
<dbReference type="SUPFAM" id="SSF54523">
    <property type="entry name" value="Pili subunits"/>
    <property type="match status" value="1"/>
</dbReference>
<protein>
    <submittedName>
        <fullName evidence="3">Prepilin-type cleavage/methylation domain-containing protein</fullName>
    </submittedName>
</protein>
<organism evidence="3 4">
    <name type="scientific">Blastopirellula marina</name>
    <dbReference type="NCBI Taxonomy" id="124"/>
    <lineage>
        <taxon>Bacteria</taxon>
        <taxon>Pseudomonadati</taxon>
        <taxon>Planctomycetota</taxon>
        <taxon>Planctomycetia</taxon>
        <taxon>Pirellulales</taxon>
        <taxon>Pirellulaceae</taxon>
        <taxon>Blastopirellula</taxon>
    </lineage>
</organism>
<comment type="caution">
    <text evidence="3">The sequence shown here is derived from an EMBL/GenBank/DDBJ whole genome shotgun (WGS) entry which is preliminary data.</text>
</comment>
<evidence type="ECO:0000259" key="2">
    <source>
        <dbReference type="Pfam" id="PF07596"/>
    </source>
</evidence>
<dbReference type="InterPro" id="IPR011453">
    <property type="entry name" value="DUF1559"/>
</dbReference>
<dbReference type="AlphaFoldDB" id="A0A2S8FA90"/>
<dbReference type="NCBIfam" id="TIGR02532">
    <property type="entry name" value="IV_pilin_GFxxxE"/>
    <property type="match status" value="1"/>
</dbReference>
<dbReference type="InterPro" id="IPR045584">
    <property type="entry name" value="Pilin-like"/>
</dbReference>
<dbReference type="Pfam" id="PF07596">
    <property type="entry name" value="SBP_bac_10"/>
    <property type="match status" value="1"/>
</dbReference>
<dbReference type="PANTHER" id="PTHR30093:SF2">
    <property type="entry name" value="TYPE II SECRETION SYSTEM PROTEIN H"/>
    <property type="match status" value="1"/>
</dbReference>
<evidence type="ECO:0000313" key="3">
    <source>
        <dbReference type="EMBL" id="PQO29088.1"/>
    </source>
</evidence>
<reference evidence="3 4" key="1">
    <citation type="submission" date="2018-02" db="EMBL/GenBank/DDBJ databases">
        <title>Comparative genomes isolates from brazilian mangrove.</title>
        <authorList>
            <person name="Araujo J.E."/>
            <person name="Taketani R.G."/>
            <person name="Silva M.C.P."/>
            <person name="Loureco M.V."/>
            <person name="Andreote F.D."/>
        </authorList>
    </citation>
    <scope>NUCLEOTIDE SEQUENCE [LARGE SCALE GENOMIC DNA]</scope>
    <source>
        <strain evidence="3 4">NAP PRIS-MGV</strain>
    </source>
</reference>
<keyword evidence="1" id="KW-0812">Transmembrane</keyword>
<evidence type="ECO:0000256" key="1">
    <source>
        <dbReference type="SAM" id="Phobius"/>
    </source>
</evidence>
<dbReference type="InterPro" id="IPR027558">
    <property type="entry name" value="Pre_pil_HX9DG_C"/>
</dbReference>
<feature type="transmembrane region" description="Helical" evidence="1">
    <location>
        <begin position="13"/>
        <end position="31"/>
    </location>
</feature>
<dbReference type="EMBL" id="PUIB01000023">
    <property type="protein sequence ID" value="PQO29088.1"/>
    <property type="molecule type" value="Genomic_DNA"/>
</dbReference>
<dbReference type="PROSITE" id="PS00409">
    <property type="entry name" value="PROKAR_NTER_METHYL"/>
    <property type="match status" value="1"/>
</dbReference>